<reference evidence="2 3" key="1">
    <citation type="journal article" date="2007" name="J. Bacteriol.">
        <title>Whole-genome analysis of the methyl tert-butyl ether-degrading beta-proteobacterium Methylibium petroleiphilum PM1.</title>
        <authorList>
            <person name="Kane S.R."/>
            <person name="Chakicherla A.Y."/>
            <person name="Chain P.S.G."/>
            <person name="Schmidt R."/>
            <person name="Shin M.W."/>
            <person name="Legler T.C."/>
            <person name="Scow K.M."/>
            <person name="Larimer F.W."/>
            <person name="Lucas S.M."/>
            <person name="Richardson P.M."/>
            <person name="Hristova K.R."/>
        </authorList>
    </citation>
    <scope>NUCLEOTIDE SEQUENCE [LARGE SCALE GENOMIC DNA]</scope>
    <source>
        <strain evidence="3">ATCC BAA-1232 / LMG 22953 / PM1</strain>
        <plasmid evidence="2 3">RPME01</plasmid>
    </source>
</reference>
<name>A2SND9_METPP</name>
<dbReference type="KEGG" id="mpt:Mpe_B0303"/>
<gene>
    <name evidence="2" type="ordered locus">Mpe_B0303</name>
</gene>
<sequence>MKAGEPDPADRCPLHSKNERRFAWLKEARRDAVTGERFRTSYLQDANLRRSFAFCLRALNSKPPMSAEVFAGLLMVADGLDLWSLPGQTVATLSALLLTLEDVRSTTGDQREIWYRYELQKPRGLKDVCLSPDQCLISKHFVNRDGSTGPLLARGQNNVIHLTQDDFDRLAGKSDWVSSGTLIAIRRRADHQIQPGAASAPAVSRPKPTPHELL</sequence>
<evidence type="ECO:0000313" key="2">
    <source>
        <dbReference type="EMBL" id="ABM97078.1"/>
    </source>
</evidence>
<evidence type="ECO:0000313" key="3">
    <source>
        <dbReference type="Proteomes" id="UP000000366"/>
    </source>
</evidence>
<dbReference type="AlphaFoldDB" id="A2SND9"/>
<keyword evidence="2" id="KW-0614">Plasmid</keyword>
<dbReference type="HOGENOM" id="CLU_1287612_0_0_4"/>
<accession>A2SND9</accession>
<geneLocation type="plasmid" evidence="2 3">
    <name>RPME01</name>
</geneLocation>
<dbReference type="EMBL" id="CP000556">
    <property type="protein sequence ID" value="ABM97078.1"/>
    <property type="molecule type" value="Genomic_DNA"/>
</dbReference>
<evidence type="ECO:0000256" key="1">
    <source>
        <dbReference type="SAM" id="MobiDB-lite"/>
    </source>
</evidence>
<proteinExistence type="predicted"/>
<dbReference type="Proteomes" id="UP000000366">
    <property type="component" value="Plasmid RPME01"/>
</dbReference>
<organism evidence="2 3">
    <name type="scientific">Methylibium petroleiphilum (strain ATCC BAA-1232 / LMG 22953 / PM1)</name>
    <dbReference type="NCBI Taxonomy" id="420662"/>
    <lineage>
        <taxon>Bacteria</taxon>
        <taxon>Pseudomonadati</taxon>
        <taxon>Pseudomonadota</taxon>
        <taxon>Betaproteobacteria</taxon>
        <taxon>Burkholderiales</taxon>
        <taxon>Sphaerotilaceae</taxon>
        <taxon>Methylibium</taxon>
    </lineage>
</organism>
<keyword evidence="3" id="KW-1185">Reference proteome</keyword>
<feature type="region of interest" description="Disordered" evidence="1">
    <location>
        <begin position="194"/>
        <end position="214"/>
    </location>
</feature>
<protein>
    <submittedName>
        <fullName evidence="2">Uncharacterized protein</fullName>
    </submittedName>
</protein>